<evidence type="ECO:0000256" key="8">
    <source>
        <dbReference type="PROSITE-ProRule" id="PRU00221"/>
    </source>
</evidence>
<dbReference type="GO" id="GO:0003714">
    <property type="term" value="F:transcription corepressor activity"/>
    <property type="evidence" value="ECO:0007669"/>
    <property type="project" value="InterPro"/>
</dbReference>
<evidence type="ECO:0000313" key="10">
    <source>
        <dbReference type="Proteomes" id="UP001165289"/>
    </source>
</evidence>
<evidence type="ECO:0000256" key="4">
    <source>
        <dbReference type="ARBA" id="ARBA00023015"/>
    </source>
</evidence>
<dbReference type="GO" id="GO:0006357">
    <property type="term" value="P:regulation of transcription by RNA polymerase II"/>
    <property type="evidence" value="ECO:0007669"/>
    <property type="project" value="TreeGrafter"/>
</dbReference>
<evidence type="ECO:0000256" key="1">
    <source>
        <dbReference type="ARBA" id="ARBA00004123"/>
    </source>
</evidence>
<evidence type="ECO:0000256" key="2">
    <source>
        <dbReference type="ARBA" id="ARBA00022574"/>
    </source>
</evidence>
<dbReference type="Proteomes" id="UP001165289">
    <property type="component" value="Unassembled WGS sequence"/>
</dbReference>
<dbReference type="SMART" id="SM00320">
    <property type="entry name" value="WD40"/>
    <property type="match status" value="8"/>
</dbReference>
<dbReference type="SMART" id="SM00667">
    <property type="entry name" value="LisH"/>
    <property type="match status" value="1"/>
</dbReference>
<feature type="repeat" description="WD" evidence="8">
    <location>
        <begin position="142"/>
        <end position="184"/>
    </location>
</feature>
<dbReference type="FunFam" id="1.20.960.30:FF:000001">
    <property type="entry name" value="F-box-like/WD repeat-containing protein TBL1XR1"/>
    <property type="match status" value="1"/>
</dbReference>
<feature type="repeat" description="WD" evidence="8">
    <location>
        <begin position="236"/>
        <end position="268"/>
    </location>
</feature>
<dbReference type="PRINTS" id="PR00320">
    <property type="entry name" value="GPROTEINBRPT"/>
</dbReference>
<keyword evidence="10" id="KW-1185">Reference proteome</keyword>
<dbReference type="SUPFAM" id="SSF50978">
    <property type="entry name" value="WD40 repeat-like"/>
    <property type="match status" value="1"/>
</dbReference>
<keyword evidence="4" id="KW-0805">Transcription regulation</keyword>
<keyword evidence="5" id="KW-0804">Transcription</keyword>
<comment type="similarity">
    <text evidence="7">Belongs to the WD repeat EBI family.</text>
</comment>
<dbReference type="InterPro" id="IPR019775">
    <property type="entry name" value="WD40_repeat_CS"/>
</dbReference>
<gene>
    <name evidence="9" type="ORF">LOD99_1199</name>
</gene>
<dbReference type="PROSITE" id="PS00678">
    <property type="entry name" value="WD_REPEATS_1"/>
    <property type="match status" value="2"/>
</dbReference>
<keyword evidence="6" id="KW-0539">Nucleus</keyword>
<dbReference type="InterPro" id="IPR020472">
    <property type="entry name" value="WD40_PAC1"/>
</dbReference>
<accession>A0AAV7K5A7</accession>
<proteinExistence type="inferred from homology"/>
<dbReference type="PROSITE" id="PS50082">
    <property type="entry name" value="WD_REPEATS_2"/>
    <property type="match status" value="6"/>
</dbReference>
<evidence type="ECO:0000313" key="9">
    <source>
        <dbReference type="EMBL" id="KAI6656402.1"/>
    </source>
</evidence>
<dbReference type="Gene3D" id="2.130.10.10">
    <property type="entry name" value="YVTN repeat-like/Quinoprotein amine dehydrogenase"/>
    <property type="match status" value="1"/>
</dbReference>
<dbReference type="InterPro" id="IPR045183">
    <property type="entry name" value="Ebi-like"/>
</dbReference>
<organism evidence="9 10">
    <name type="scientific">Oopsacas minuta</name>
    <dbReference type="NCBI Taxonomy" id="111878"/>
    <lineage>
        <taxon>Eukaryota</taxon>
        <taxon>Metazoa</taxon>
        <taxon>Porifera</taxon>
        <taxon>Hexactinellida</taxon>
        <taxon>Hexasterophora</taxon>
        <taxon>Lyssacinosida</taxon>
        <taxon>Leucopsacidae</taxon>
        <taxon>Oopsacas</taxon>
    </lineage>
</organism>
<dbReference type="GO" id="GO:0000118">
    <property type="term" value="C:histone deacetylase complex"/>
    <property type="evidence" value="ECO:0007669"/>
    <property type="project" value="TreeGrafter"/>
</dbReference>
<feature type="repeat" description="WD" evidence="8">
    <location>
        <begin position="194"/>
        <end position="226"/>
    </location>
</feature>
<dbReference type="PROSITE" id="PS50294">
    <property type="entry name" value="WD_REPEATS_REGION"/>
    <property type="match status" value="6"/>
</dbReference>
<dbReference type="Pfam" id="PF00400">
    <property type="entry name" value="WD40"/>
    <property type="match status" value="6"/>
</dbReference>
<dbReference type="InterPro" id="IPR001680">
    <property type="entry name" value="WD40_rpt"/>
</dbReference>
<feature type="repeat" description="WD" evidence="8">
    <location>
        <begin position="321"/>
        <end position="362"/>
    </location>
</feature>
<dbReference type="Pfam" id="PF08513">
    <property type="entry name" value="LisH"/>
    <property type="match status" value="1"/>
</dbReference>
<protein>
    <submittedName>
        <fullName evidence="9">Uncharacterized protein</fullName>
    </submittedName>
</protein>
<comment type="caution">
    <text evidence="9">The sequence shown here is derived from an EMBL/GenBank/DDBJ whole genome shotgun (WGS) entry which is preliminary data.</text>
</comment>
<evidence type="ECO:0000256" key="7">
    <source>
        <dbReference type="ARBA" id="ARBA00025741"/>
    </source>
</evidence>
<evidence type="ECO:0000256" key="6">
    <source>
        <dbReference type="ARBA" id="ARBA00023242"/>
    </source>
</evidence>
<dbReference type="FunFam" id="2.130.10.10:FF:000218">
    <property type="entry name" value="WD40 repeat-containing protein HOS15"/>
    <property type="match status" value="1"/>
</dbReference>
<dbReference type="CDD" id="cd00200">
    <property type="entry name" value="WD40"/>
    <property type="match status" value="1"/>
</dbReference>
<dbReference type="InterPro" id="IPR006594">
    <property type="entry name" value="LisH"/>
</dbReference>
<evidence type="ECO:0000256" key="5">
    <source>
        <dbReference type="ARBA" id="ARBA00023163"/>
    </source>
</evidence>
<dbReference type="PANTHER" id="PTHR22846">
    <property type="entry name" value="WD40 REPEAT PROTEIN"/>
    <property type="match status" value="1"/>
</dbReference>
<dbReference type="PROSITE" id="PS50896">
    <property type="entry name" value="LISH"/>
    <property type="match status" value="1"/>
</dbReference>
<feature type="repeat" description="WD" evidence="8">
    <location>
        <begin position="409"/>
        <end position="450"/>
    </location>
</feature>
<keyword evidence="2 8" id="KW-0853">WD repeat</keyword>
<comment type="subcellular location">
    <subcellularLocation>
        <location evidence="1">Nucleus</location>
    </subcellularLocation>
</comment>
<sequence length="488" mass="54344">MSITSDELNYLVHRYLQESGFTHSAFAFGNEACVNQSNITPSHVPPGALISIAQKGLQFVEAEMSITADGKLLDEGLVEPLSLIDAVRPDLGSRIQRNRIDIVRREIKEEPIDDVTEKVLAMDTDELGMTEDKPRKPNLCHLRGHESEVFICAWNPQRDNVLASGSGDSTARIWNVDNPQSQPMVLRHPQTEFMAEGSRGVTTLDWNGDGSLLATGAYDGIARIWSCDDTGQHRTLIKHQAPIFVLKWNPGGDTLVSGGVDKYVVVWEPSIGQAKFQLDLHTAATLDIDWRSSDVFASCSSDKQIKVCQVDDDSFSVLKTFHGHMNEVNAIKWDPTGSVLASCSDDKTTKIWSLRQDECLHELKEHKKGIYTLRWSPIQAPGPRYLATGSFDSTVRLWDVDIGKSVHTFTQHKEAVYSVVFSPDGKFLVSGSFDKWLHIWSVKDKTLIYSYQGSAGIFEVSWNKTGNLLAASYADSLISILDVRYLVK</sequence>
<dbReference type="Gene3D" id="1.20.960.30">
    <property type="match status" value="1"/>
</dbReference>
<dbReference type="AlphaFoldDB" id="A0AAV7K5A7"/>
<dbReference type="EMBL" id="JAKMXF010000144">
    <property type="protein sequence ID" value="KAI6656402.1"/>
    <property type="molecule type" value="Genomic_DNA"/>
</dbReference>
<name>A0AAV7K5A7_9METZ</name>
<dbReference type="PANTHER" id="PTHR22846:SF2">
    <property type="entry name" value="F-BOX-LIKE_WD REPEAT-CONTAINING PROTEIN EBI"/>
    <property type="match status" value="1"/>
</dbReference>
<feature type="repeat" description="WD" evidence="8">
    <location>
        <begin position="363"/>
        <end position="408"/>
    </location>
</feature>
<evidence type="ECO:0000256" key="3">
    <source>
        <dbReference type="ARBA" id="ARBA00022737"/>
    </source>
</evidence>
<reference evidence="9 10" key="1">
    <citation type="journal article" date="2023" name="BMC Biol.">
        <title>The compact genome of the sponge Oopsacas minuta (Hexactinellida) is lacking key metazoan core genes.</title>
        <authorList>
            <person name="Santini S."/>
            <person name="Schenkelaars Q."/>
            <person name="Jourda C."/>
            <person name="Duchesne M."/>
            <person name="Belahbib H."/>
            <person name="Rocher C."/>
            <person name="Selva M."/>
            <person name="Riesgo A."/>
            <person name="Vervoort M."/>
            <person name="Leys S.P."/>
            <person name="Kodjabachian L."/>
            <person name="Le Bivic A."/>
            <person name="Borchiellini C."/>
            <person name="Claverie J.M."/>
            <person name="Renard E."/>
        </authorList>
    </citation>
    <scope>NUCLEOTIDE SEQUENCE [LARGE SCALE GENOMIC DNA]</scope>
    <source>
        <strain evidence="9">SPO-2</strain>
    </source>
</reference>
<dbReference type="InterPro" id="IPR036322">
    <property type="entry name" value="WD40_repeat_dom_sf"/>
</dbReference>
<keyword evidence="3" id="KW-0677">Repeat</keyword>
<dbReference type="InterPro" id="IPR015943">
    <property type="entry name" value="WD40/YVTN_repeat-like_dom_sf"/>
</dbReference>